<dbReference type="EMBL" id="SMKL01000004">
    <property type="protein sequence ID" value="TDC54345.1"/>
    <property type="molecule type" value="Genomic_DNA"/>
</dbReference>
<reference evidence="2 3" key="1">
    <citation type="submission" date="2019-02" db="EMBL/GenBank/DDBJ databases">
        <title>Draft genome sequences of novel Actinobacteria.</title>
        <authorList>
            <person name="Sahin N."/>
            <person name="Ay H."/>
            <person name="Saygin H."/>
        </authorList>
    </citation>
    <scope>NUCLEOTIDE SEQUENCE [LARGE SCALE GENOMIC DNA]</scope>
    <source>
        <strain evidence="2 3">KC603</strain>
    </source>
</reference>
<dbReference type="Pfam" id="PF13380">
    <property type="entry name" value="CoA_binding_2"/>
    <property type="match status" value="1"/>
</dbReference>
<dbReference type="SMART" id="SM00881">
    <property type="entry name" value="CoA_binding"/>
    <property type="match status" value="1"/>
</dbReference>
<gene>
    <name evidence="2" type="ORF">E1212_02570</name>
</gene>
<dbReference type="AlphaFoldDB" id="A0A4V2XXR5"/>
<dbReference type="InterPro" id="IPR036291">
    <property type="entry name" value="NAD(P)-bd_dom_sf"/>
</dbReference>
<dbReference type="PANTHER" id="PTHR33303:SF2">
    <property type="entry name" value="COA-BINDING DOMAIN-CONTAINING PROTEIN"/>
    <property type="match status" value="1"/>
</dbReference>
<accession>A0A4V2XXR5</accession>
<dbReference type="SUPFAM" id="SSF51735">
    <property type="entry name" value="NAD(P)-binding Rossmann-fold domains"/>
    <property type="match status" value="1"/>
</dbReference>
<name>A0A4V2XXR5_9ACTN</name>
<dbReference type="RefSeq" id="WP_131978672.1">
    <property type="nucleotide sequence ID" value="NZ_SMKL01000004.1"/>
</dbReference>
<evidence type="ECO:0000313" key="2">
    <source>
        <dbReference type="EMBL" id="TDC54345.1"/>
    </source>
</evidence>
<evidence type="ECO:0000259" key="1">
    <source>
        <dbReference type="SMART" id="SM00881"/>
    </source>
</evidence>
<evidence type="ECO:0000313" key="3">
    <source>
        <dbReference type="Proteomes" id="UP000295621"/>
    </source>
</evidence>
<dbReference type="Gene3D" id="3.40.50.720">
    <property type="entry name" value="NAD(P)-binding Rossmann-like Domain"/>
    <property type="match status" value="1"/>
</dbReference>
<dbReference type="PANTHER" id="PTHR33303">
    <property type="entry name" value="CYTOPLASMIC PROTEIN-RELATED"/>
    <property type="match status" value="1"/>
</dbReference>
<protein>
    <submittedName>
        <fullName evidence="2">CoA-binding protein</fullName>
    </submittedName>
</protein>
<dbReference type="Proteomes" id="UP000295621">
    <property type="component" value="Unassembled WGS sequence"/>
</dbReference>
<dbReference type="InterPro" id="IPR003781">
    <property type="entry name" value="CoA-bd"/>
</dbReference>
<proteinExistence type="predicted"/>
<sequence length="143" mass="15246">MTTHVNDPGTVRRLLTTPATWAVVGLSENRARAAHGVARFLRDRLGMTIVPVNPRGEGAHDETGYKKLADVPGPVDVVDCFVNSRRVGEVVDDAIAEKDRLGITAVWLQLGVVDEAAAERAKAAGLEVVMDTCPAIEAPRLGP</sequence>
<organism evidence="2 3">
    <name type="scientific">Jiangella ureilytica</name>
    <dbReference type="NCBI Taxonomy" id="2530374"/>
    <lineage>
        <taxon>Bacteria</taxon>
        <taxon>Bacillati</taxon>
        <taxon>Actinomycetota</taxon>
        <taxon>Actinomycetes</taxon>
        <taxon>Jiangellales</taxon>
        <taxon>Jiangellaceae</taxon>
        <taxon>Jiangella</taxon>
    </lineage>
</organism>
<comment type="caution">
    <text evidence="2">The sequence shown here is derived from an EMBL/GenBank/DDBJ whole genome shotgun (WGS) entry which is preliminary data.</text>
</comment>
<feature type="domain" description="CoA-binding" evidence="1">
    <location>
        <begin position="15"/>
        <end position="112"/>
    </location>
</feature>
<dbReference type="OrthoDB" id="9804695at2"/>
<keyword evidence="3" id="KW-1185">Reference proteome</keyword>